<dbReference type="NCBIfam" id="NF005754">
    <property type="entry name" value="PRK07578.1"/>
    <property type="match status" value="1"/>
</dbReference>
<dbReference type="AlphaFoldDB" id="A0A4R4TEY8"/>
<dbReference type="Proteomes" id="UP000295345">
    <property type="component" value="Unassembled WGS sequence"/>
</dbReference>
<proteinExistence type="inferred from homology"/>
<keyword evidence="5" id="KW-1185">Reference proteome</keyword>
<dbReference type="Pfam" id="PF01370">
    <property type="entry name" value="Epimerase"/>
    <property type="match status" value="1"/>
</dbReference>
<dbReference type="OrthoDB" id="9787486at2"/>
<dbReference type="PANTHER" id="PTHR43477">
    <property type="entry name" value="DIHYDROANTICAPSIN 7-DEHYDROGENASE"/>
    <property type="match status" value="1"/>
</dbReference>
<keyword evidence="2" id="KW-0560">Oxidoreductase</keyword>
<evidence type="ECO:0000259" key="3">
    <source>
        <dbReference type="Pfam" id="PF01370"/>
    </source>
</evidence>
<reference evidence="4 5" key="1">
    <citation type="submission" date="2019-03" db="EMBL/GenBank/DDBJ databases">
        <title>Draft genome sequences of novel Actinobacteria.</title>
        <authorList>
            <person name="Sahin N."/>
            <person name="Ay H."/>
            <person name="Saygin H."/>
        </authorList>
    </citation>
    <scope>NUCLEOTIDE SEQUENCE [LARGE SCALE GENOMIC DNA]</scope>
    <source>
        <strain evidence="4 5">DSM 41900</strain>
    </source>
</reference>
<dbReference type="InterPro" id="IPR002347">
    <property type="entry name" value="SDR_fam"/>
</dbReference>
<dbReference type="PANTHER" id="PTHR43477:SF1">
    <property type="entry name" value="DIHYDROANTICAPSIN 7-DEHYDROGENASE"/>
    <property type="match status" value="1"/>
</dbReference>
<gene>
    <name evidence="4" type="ORF">E1283_10330</name>
</gene>
<evidence type="ECO:0000313" key="5">
    <source>
        <dbReference type="Proteomes" id="UP000295345"/>
    </source>
</evidence>
<feature type="domain" description="NAD-dependent epimerase/dehydratase" evidence="3">
    <location>
        <begin position="4"/>
        <end position="73"/>
    </location>
</feature>
<dbReference type="GO" id="GO:0016491">
    <property type="term" value="F:oxidoreductase activity"/>
    <property type="evidence" value="ECO:0007669"/>
    <property type="project" value="UniProtKB-KW"/>
</dbReference>
<protein>
    <submittedName>
        <fullName evidence="4">Short chain dehydrogenase</fullName>
    </submittedName>
</protein>
<evidence type="ECO:0000256" key="2">
    <source>
        <dbReference type="ARBA" id="ARBA00023002"/>
    </source>
</evidence>
<dbReference type="Gene3D" id="3.40.50.720">
    <property type="entry name" value="NAD(P)-binding Rossmann-like Domain"/>
    <property type="match status" value="1"/>
</dbReference>
<organism evidence="4 5">
    <name type="scientific">Streptomyces hainanensis</name>
    <dbReference type="NCBI Taxonomy" id="402648"/>
    <lineage>
        <taxon>Bacteria</taxon>
        <taxon>Bacillati</taxon>
        <taxon>Actinomycetota</taxon>
        <taxon>Actinomycetes</taxon>
        <taxon>Kitasatosporales</taxon>
        <taxon>Streptomycetaceae</taxon>
        <taxon>Streptomyces</taxon>
    </lineage>
</organism>
<dbReference type="InterPro" id="IPR001509">
    <property type="entry name" value="Epimerase_deHydtase"/>
</dbReference>
<comment type="similarity">
    <text evidence="1">Belongs to the short-chain dehydrogenases/reductases (SDR) family.</text>
</comment>
<dbReference type="PRINTS" id="PR00081">
    <property type="entry name" value="GDHRDH"/>
</dbReference>
<dbReference type="RefSeq" id="WP_132817651.1">
    <property type="nucleotide sequence ID" value="NZ_SMKI01000082.1"/>
</dbReference>
<dbReference type="EMBL" id="SMKI01000082">
    <property type="protein sequence ID" value="TDC76198.1"/>
    <property type="molecule type" value="Genomic_DNA"/>
</dbReference>
<dbReference type="InterPro" id="IPR036291">
    <property type="entry name" value="NAD(P)-bd_dom_sf"/>
</dbReference>
<evidence type="ECO:0000256" key="1">
    <source>
        <dbReference type="ARBA" id="ARBA00006484"/>
    </source>
</evidence>
<comment type="caution">
    <text evidence="4">The sequence shown here is derived from an EMBL/GenBank/DDBJ whole genome shotgun (WGS) entry which is preliminary data.</text>
</comment>
<accession>A0A4R4TEY8</accession>
<dbReference type="InterPro" id="IPR051122">
    <property type="entry name" value="SDR_DHRS6-like"/>
</dbReference>
<evidence type="ECO:0000313" key="4">
    <source>
        <dbReference type="EMBL" id="TDC76198.1"/>
    </source>
</evidence>
<sequence length="199" mass="20040">MRTLVIGATGTIGRAVADELAAAGHEVVRASRGAPPGARVDLADPDSVAALLAGVGRLDAVVCCAASGALVRLDEHPGDDAAFLAGLDGKLLGQVRLARQVLPRLAADGSLTLTSGTFAEPTLGASFGALINAGIEAFAAAVAVELPRGPRINVVSPGWVTETLVSLGMDPSAGTPVRDVARAYVAAVTGRDQGRTFRP</sequence>
<name>A0A4R4TEY8_9ACTN</name>
<dbReference type="SUPFAM" id="SSF51735">
    <property type="entry name" value="NAD(P)-binding Rossmann-fold domains"/>
    <property type="match status" value="1"/>
</dbReference>